<evidence type="ECO:0000256" key="12">
    <source>
        <dbReference type="HAMAP-Rule" id="MF_00188"/>
    </source>
</evidence>
<evidence type="ECO:0000256" key="6">
    <source>
        <dbReference type="ARBA" id="ARBA00022723"/>
    </source>
</evidence>
<comment type="caution">
    <text evidence="15">The sequence shown here is derived from an EMBL/GenBank/DDBJ whole genome shotgun (WGS) entry which is preliminary data.</text>
</comment>
<feature type="binding site" evidence="12">
    <location>
        <position position="130"/>
    </location>
    <ligand>
        <name>Zn(2+)</name>
        <dbReference type="ChEBI" id="CHEBI:29105"/>
        <note>catalytic</note>
    </ligand>
</feature>
<keyword evidence="5 12" id="KW-0812">Transmembrane</keyword>
<comment type="cofactor">
    <cofactor evidence="12">
        <name>Zn(2+)</name>
        <dbReference type="ChEBI" id="CHEBI:29105"/>
    </cofactor>
    <text evidence="12">Binds 1 zinc ion per subunit.</text>
</comment>
<feature type="binding site" evidence="12">
    <location>
        <position position="134"/>
    </location>
    <ligand>
        <name>Zn(2+)</name>
        <dbReference type="ChEBI" id="CHEBI:29105"/>
        <note>catalytic</note>
    </ligand>
</feature>
<dbReference type="NCBIfam" id="NF002363">
    <property type="entry name" value="PRK01345.1"/>
    <property type="match status" value="1"/>
</dbReference>
<feature type="binding site" evidence="12">
    <location>
        <position position="201"/>
    </location>
    <ligand>
        <name>Zn(2+)</name>
        <dbReference type="ChEBI" id="CHEBI:29105"/>
        <note>catalytic</note>
    </ligand>
</feature>
<evidence type="ECO:0000259" key="14">
    <source>
        <dbReference type="Pfam" id="PF01435"/>
    </source>
</evidence>
<keyword evidence="8 12" id="KW-0862">Zinc</keyword>
<proteinExistence type="inferred from homology"/>
<keyword evidence="3 12" id="KW-1003">Cell membrane</keyword>
<evidence type="ECO:0000256" key="9">
    <source>
        <dbReference type="ARBA" id="ARBA00022989"/>
    </source>
</evidence>
<evidence type="ECO:0000256" key="1">
    <source>
        <dbReference type="ARBA" id="ARBA00004651"/>
    </source>
</evidence>
<dbReference type="CDD" id="cd07336">
    <property type="entry name" value="M48B_HtpX_like"/>
    <property type="match status" value="1"/>
</dbReference>
<evidence type="ECO:0000313" key="16">
    <source>
        <dbReference type="Proteomes" id="UP001271780"/>
    </source>
</evidence>
<dbReference type="GO" id="GO:0008237">
    <property type="term" value="F:metallopeptidase activity"/>
    <property type="evidence" value="ECO:0007669"/>
    <property type="project" value="UniProtKB-KW"/>
</dbReference>
<protein>
    <recommendedName>
        <fullName evidence="12">Protease HtpX homolog</fullName>
        <ecNumber evidence="12">3.4.24.-</ecNumber>
    </recommendedName>
</protein>
<dbReference type="NCBIfam" id="NF002826">
    <property type="entry name" value="PRK03001.1"/>
    <property type="match status" value="1"/>
</dbReference>
<dbReference type="HAMAP" id="MF_00188">
    <property type="entry name" value="Pept_M48_protease_HtpX"/>
    <property type="match status" value="1"/>
</dbReference>
<keyword evidence="4 12" id="KW-0645">Protease</keyword>
<dbReference type="Proteomes" id="UP001271780">
    <property type="component" value="Unassembled WGS sequence"/>
</dbReference>
<keyword evidence="11 12" id="KW-0472">Membrane</keyword>
<accession>A0ABU4XC71</accession>
<evidence type="ECO:0000256" key="7">
    <source>
        <dbReference type="ARBA" id="ARBA00022801"/>
    </source>
</evidence>
<keyword evidence="16" id="KW-1185">Reference proteome</keyword>
<feature type="compositionally biased region" description="Gly residues" evidence="13">
    <location>
        <begin position="328"/>
        <end position="337"/>
    </location>
</feature>
<dbReference type="Pfam" id="PF01435">
    <property type="entry name" value="Peptidase_M48"/>
    <property type="match status" value="1"/>
</dbReference>
<keyword evidence="6 12" id="KW-0479">Metal-binding</keyword>
<evidence type="ECO:0000256" key="3">
    <source>
        <dbReference type="ARBA" id="ARBA00022475"/>
    </source>
</evidence>
<dbReference type="PANTHER" id="PTHR43221:SF1">
    <property type="entry name" value="PROTEASE HTPX"/>
    <property type="match status" value="1"/>
</dbReference>
<comment type="caution">
    <text evidence="12">Lacks conserved residue(s) required for the propagation of feature annotation.</text>
</comment>
<evidence type="ECO:0000256" key="13">
    <source>
        <dbReference type="SAM" id="MobiDB-lite"/>
    </source>
</evidence>
<evidence type="ECO:0000313" key="15">
    <source>
        <dbReference type="EMBL" id="MDX8471623.1"/>
    </source>
</evidence>
<comment type="subcellular location">
    <subcellularLocation>
        <location evidence="1 12">Cell membrane</location>
        <topology evidence="1 12">Multi-pass membrane protein</topology>
    </subcellularLocation>
</comment>
<feature type="active site" evidence="12">
    <location>
        <position position="131"/>
    </location>
</feature>
<feature type="transmembrane region" description="Helical" evidence="12">
    <location>
        <begin position="141"/>
        <end position="163"/>
    </location>
</feature>
<feature type="compositionally biased region" description="Basic and acidic residues" evidence="13">
    <location>
        <begin position="288"/>
        <end position="300"/>
    </location>
</feature>
<dbReference type="Gene3D" id="3.30.2010.10">
    <property type="entry name" value="Metalloproteases ('zincins'), catalytic domain"/>
    <property type="match status" value="1"/>
</dbReference>
<feature type="region of interest" description="Disordered" evidence="13">
    <location>
        <begin position="281"/>
        <end position="337"/>
    </location>
</feature>
<sequence>MNTLRTAMLLAAMTALFMGVGFLIGGTGGMMIALLIAAGMNLFSYWNADKMVLSMNGAFEVDERSDPRYYRIVQGLARRAGLPMPKVYKIDTPQPNAFATGRNPENAAVAASTGLLRQLSDDEVAAVMAHELAHVQHRDTLTMTIVATLAGAISMLGNFAFFFGGNRDNNNPFGFVGVLVAMLVAPFAAMIVQMAVSRTREYEADRRGAEICGHPLWLASALDKIARGAERIPNPDAERNPAMAHLFIINPLSGERMDNLFSTHPNTENRIAALEQMAREMGTAPRATRREAPAPSRPDEPQAGPWGKPAEPEQPKPNPWGRNPTGPRGAGPKGPWS</sequence>
<name>A0ABU4XC71_9HYPH</name>
<dbReference type="InterPro" id="IPR022919">
    <property type="entry name" value="Pept_M48_protease_HtpX"/>
</dbReference>
<dbReference type="InterPro" id="IPR050083">
    <property type="entry name" value="HtpX_protease"/>
</dbReference>
<dbReference type="EC" id="3.4.24.-" evidence="12"/>
<dbReference type="PANTHER" id="PTHR43221">
    <property type="entry name" value="PROTEASE HTPX"/>
    <property type="match status" value="1"/>
</dbReference>
<comment type="similarity">
    <text evidence="2 12">Belongs to the peptidase M48B family.</text>
</comment>
<evidence type="ECO:0000256" key="8">
    <source>
        <dbReference type="ARBA" id="ARBA00022833"/>
    </source>
</evidence>
<feature type="transmembrane region" description="Helical" evidence="12">
    <location>
        <begin position="175"/>
        <end position="196"/>
    </location>
</feature>
<dbReference type="InterPro" id="IPR001915">
    <property type="entry name" value="Peptidase_M48"/>
</dbReference>
<feature type="domain" description="Peptidase M48" evidence="14">
    <location>
        <begin position="66"/>
        <end position="277"/>
    </location>
</feature>
<keyword evidence="9 12" id="KW-1133">Transmembrane helix</keyword>
<evidence type="ECO:0000256" key="11">
    <source>
        <dbReference type="ARBA" id="ARBA00023136"/>
    </source>
</evidence>
<gene>
    <name evidence="12 15" type="primary">htpX</name>
    <name evidence="15" type="ORF">RFM27_06040</name>
</gene>
<dbReference type="EMBL" id="JAVIIZ010000002">
    <property type="protein sequence ID" value="MDX8471623.1"/>
    <property type="molecule type" value="Genomic_DNA"/>
</dbReference>
<evidence type="ECO:0000256" key="2">
    <source>
        <dbReference type="ARBA" id="ARBA00009779"/>
    </source>
</evidence>
<evidence type="ECO:0000256" key="4">
    <source>
        <dbReference type="ARBA" id="ARBA00022670"/>
    </source>
</evidence>
<organism evidence="15 16">
    <name type="scientific">Mesorhizobium dulcispinae</name>
    <dbReference type="NCBI Taxonomy" id="3072316"/>
    <lineage>
        <taxon>Bacteria</taxon>
        <taxon>Pseudomonadati</taxon>
        <taxon>Pseudomonadota</taxon>
        <taxon>Alphaproteobacteria</taxon>
        <taxon>Hyphomicrobiales</taxon>
        <taxon>Phyllobacteriaceae</taxon>
        <taxon>Mesorhizobium</taxon>
    </lineage>
</organism>
<keyword evidence="7 12" id="KW-0378">Hydrolase</keyword>
<evidence type="ECO:0000256" key="10">
    <source>
        <dbReference type="ARBA" id="ARBA00023049"/>
    </source>
</evidence>
<keyword evidence="10 12" id="KW-0482">Metalloprotease</keyword>
<dbReference type="RefSeq" id="WP_320315862.1">
    <property type="nucleotide sequence ID" value="NZ_JAVIIX010000003.1"/>
</dbReference>
<reference evidence="15 16" key="1">
    <citation type="submission" date="2023-08" db="EMBL/GenBank/DDBJ databases">
        <title>Implementing the SeqCode for naming new Mesorhizobium species isolated from Vachellia karroo root nodules.</title>
        <authorList>
            <person name="Van Lill M."/>
        </authorList>
    </citation>
    <scope>NUCLEOTIDE SEQUENCE [LARGE SCALE GENOMIC DNA]</scope>
    <source>
        <strain evidence="15 16">VK23A</strain>
    </source>
</reference>
<evidence type="ECO:0000256" key="5">
    <source>
        <dbReference type="ARBA" id="ARBA00022692"/>
    </source>
</evidence>